<reference evidence="1 2" key="1">
    <citation type="journal article" date="2011" name="Genome Biol.">
        <title>Comparative genome sequence analysis underscores mycoparasitism as the ancestral life style of Trichoderma.</title>
        <authorList>
            <person name="Kubicek C.P."/>
            <person name="Herrera-Estrella A."/>
            <person name="Seidl-Seiboth V."/>
            <person name="Martinez D.A."/>
            <person name="Druzhinina I.S."/>
            <person name="Thon M."/>
            <person name="Zeilinger S."/>
            <person name="Casas-Flores S."/>
            <person name="Horwitz B.A."/>
            <person name="Mukherjee P.K."/>
            <person name="Mukherjee M."/>
            <person name="Kredics L."/>
            <person name="Alcaraz L.D."/>
            <person name="Aerts A."/>
            <person name="Antal Z."/>
            <person name="Atanasova L."/>
            <person name="Cervantes-Badillo M.G."/>
            <person name="Challacombe J."/>
            <person name="Chertkov O."/>
            <person name="McCluskey K."/>
            <person name="Coulpier F."/>
            <person name="Deshpande N."/>
            <person name="von Doehren H."/>
            <person name="Ebbole D.J."/>
            <person name="Esquivel-Naranjo E.U."/>
            <person name="Fekete E."/>
            <person name="Flipphi M."/>
            <person name="Glaser F."/>
            <person name="Gomez-Rodriguez E.Y."/>
            <person name="Gruber S."/>
            <person name="Han C."/>
            <person name="Henrissat B."/>
            <person name="Hermosa R."/>
            <person name="Hernandez-Onate M."/>
            <person name="Karaffa L."/>
            <person name="Kosti I."/>
            <person name="Le Crom S."/>
            <person name="Lindquist E."/>
            <person name="Lucas S."/>
            <person name="Luebeck M."/>
            <person name="Luebeck P.S."/>
            <person name="Margeot A."/>
            <person name="Metz B."/>
            <person name="Misra M."/>
            <person name="Nevalainen H."/>
            <person name="Omann M."/>
            <person name="Packer N."/>
            <person name="Perrone G."/>
            <person name="Uresti-Rivera E.E."/>
            <person name="Salamov A."/>
            <person name="Schmoll M."/>
            <person name="Seiboth B."/>
            <person name="Shapiro H."/>
            <person name="Sukno S."/>
            <person name="Tamayo-Ramos J.A."/>
            <person name="Tisch D."/>
            <person name="Wiest A."/>
            <person name="Wilkinson H.H."/>
            <person name="Zhang M."/>
            <person name="Coutinho P.M."/>
            <person name="Kenerley C.M."/>
            <person name="Monte E."/>
            <person name="Baker S.E."/>
            <person name="Grigoriev I.V."/>
        </authorList>
    </citation>
    <scope>NUCLEOTIDE SEQUENCE [LARGE SCALE GENOMIC DNA]</scope>
    <source>
        <strain evidence="2">Gv29-8 / FGSC 10586</strain>
    </source>
</reference>
<gene>
    <name evidence="1" type="ORF">TRIVIDRAFT_227578</name>
</gene>
<dbReference type="GeneID" id="25792095"/>
<comment type="caution">
    <text evidence="1">The sequence shown here is derived from an EMBL/GenBank/DDBJ whole genome shotgun (WGS) entry which is preliminary data.</text>
</comment>
<protein>
    <recommendedName>
        <fullName evidence="3">Fascin domain-containing protein</fullName>
    </recommendedName>
</protein>
<evidence type="ECO:0000313" key="2">
    <source>
        <dbReference type="Proteomes" id="UP000007115"/>
    </source>
</evidence>
<dbReference type="Proteomes" id="UP000007115">
    <property type="component" value="Unassembled WGS sequence"/>
</dbReference>
<proteinExistence type="predicted"/>
<dbReference type="OrthoDB" id="5289641at2759"/>
<dbReference type="PANTHER" id="PTHR39697:SF2">
    <property type="entry name" value="CYANOVIRIN-N DOMAIN-CONTAINING PROTEIN"/>
    <property type="match status" value="1"/>
</dbReference>
<dbReference type="OMA" id="IRSIEYH"/>
<sequence>MSDLINIKDDSSSTLDIRSIEYHPIVDEPCMIQERKKPHRLVTLCFGEVMLLDKTYPGFGFLWMCRKRAGWYGFQNVVSGTYLGRDGSGVIRAAQLNQRSDEYFMAERHPDGGYILLIKHGEELWQVAISEDGQSLVEVKADKGPGTAWDFISKAKSSYS</sequence>
<dbReference type="InParanoid" id="G9N9V9"/>
<dbReference type="eggNOG" id="ENOG502T154">
    <property type="taxonomic scope" value="Eukaryota"/>
</dbReference>
<dbReference type="EMBL" id="ABDF02000090">
    <property type="protein sequence ID" value="EHK16727.1"/>
    <property type="molecule type" value="Genomic_DNA"/>
</dbReference>
<dbReference type="HOGENOM" id="CLU_076163_2_0_1"/>
<name>G9N9V9_HYPVG</name>
<accession>G9N9V9</accession>
<organism evidence="1 2">
    <name type="scientific">Hypocrea virens (strain Gv29-8 / FGSC 10586)</name>
    <name type="common">Gliocladium virens</name>
    <name type="synonym">Trichoderma virens</name>
    <dbReference type="NCBI Taxonomy" id="413071"/>
    <lineage>
        <taxon>Eukaryota</taxon>
        <taxon>Fungi</taxon>
        <taxon>Dikarya</taxon>
        <taxon>Ascomycota</taxon>
        <taxon>Pezizomycotina</taxon>
        <taxon>Sordariomycetes</taxon>
        <taxon>Hypocreomycetidae</taxon>
        <taxon>Hypocreales</taxon>
        <taxon>Hypocreaceae</taxon>
        <taxon>Trichoderma</taxon>
    </lineage>
</organism>
<dbReference type="RefSeq" id="XP_013950924.1">
    <property type="nucleotide sequence ID" value="XM_014095449.1"/>
</dbReference>
<dbReference type="AlphaFoldDB" id="G9N9V9"/>
<keyword evidence="2" id="KW-1185">Reference proteome</keyword>
<evidence type="ECO:0000313" key="1">
    <source>
        <dbReference type="EMBL" id="EHK16727.1"/>
    </source>
</evidence>
<dbReference type="PANTHER" id="PTHR39697">
    <property type="entry name" value="RICIN B LECTIN DOMAIN-CONTAINING PROTEIN-RELATED"/>
    <property type="match status" value="1"/>
</dbReference>
<evidence type="ECO:0008006" key="3">
    <source>
        <dbReference type="Google" id="ProtNLM"/>
    </source>
</evidence>
<dbReference type="VEuPathDB" id="FungiDB:TRIVIDRAFT_227578"/>